<feature type="coiled-coil region" evidence="1">
    <location>
        <begin position="135"/>
        <end position="162"/>
    </location>
</feature>
<dbReference type="Proteomes" id="UP001454036">
    <property type="component" value="Unassembled WGS sequence"/>
</dbReference>
<comment type="caution">
    <text evidence="2">The sequence shown here is derived from an EMBL/GenBank/DDBJ whole genome shotgun (WGS) entry which is preliminary data.</text>
</comment>
<dbReference type="EMBL" id="BAABME010001077">
    <property type="protein sequence ID" value="GAA0147423.1"/>
    <property type="molecule type" value="Genomic_DNA"/>
</dbReference>
<evidence type="ECO:0000313" key="3">
    <source>
        <dbReference type="Proteomes" id="UP001454036"/>
    </source>
</evidence>
<keyword evidence="3" id="KW-1185">Reference proteome</keyword>
<dbReference type="AlphaFoldDB" id="A0AAV3PBD3"/>
<protein>
    <submittedName>
        <fullName evidence="2">Uncharacterized protein</fullName>
    </submittedName>
</protein>
<gene>
    <name evidence="2" type="ORF">LIER_07126</name>
</gene>
<keyword evidence="1" id="KW-0175">Coiled coil</keyword>
<organism evidence="2 3">
    <name type="scientific">Lithospermum erythrorhizon</name>
    <name type="common">Purple gromwell</name>
    <name type="synonym">Lithospermum officinale var. erythrorhizon</name>
    <dbReference type="NCBI Taxonomy" id="34254"/>
    <lineage>
        <taxon>Eukaryota</taxon>
        <taxon>Viridiplantae</taxon>
        <taxon>Streptophyta</taxon>
        <taxon>Embryophyta</taxon>
        <taxon>Tracheophyta</taxon>
        <taxon>Spermatophyta</taxon>
        <taxon>Magnoliopsida</taxon>
        <taxon>eudicotyledons</taxon>
        <taxon>Gunneridae</taxon>
        <taxon>Pentapetalae</taxon>
        <taxon>asterids</taxon>
        <taxon>lamiids</taxon>
        <taxon>Boraginales</taxon>
        <taxon>Boraginaceae</taxon>
        <taxon>Boraginoideae</taxon>
        <taxon>Lithospermeae</taxon>
        <taxon>Lithospermum</taxon>
    </lineage>
</organism>
<accession>A0AAV3PBD3</accession>
<evidence type="ECO:0000313" key="2">
    <source>
        <dbReference type="EMBL" id="GAA0147423.1"/>
    </source>
</evidence>
<reference evidence="2 3" key="1">
    <citation type="submission" date="2024-01" db="EMBL/GenBank/DDBJ databases">
        <title>The complete chloroplast genome sequence of Lithospermum erythrorhizon: insights into the phylogenetic relationship among Boraginaceae species and the maternal lineages of purple gromwells.</title>
        <authorList>
            <person name="Okada T."/>
            <person name="Watanabe K."/>
        </authorList>
    </citation>
    <scope>NUCLEOTIDE SEQUENCE [LARGE SCALE GENOMIC DNA]</scope>
</reference>
<proteinExistence type="predicted"/>
<evidence type="ECO:0000256" key="1">
    <source>
        <dbReference type="SAM" id="Coils"/>
    </source>
</evidence>
<sequence length="219" mass="25389">MEDSSSILSHISSLKDMLDQVQFNIKLVNEEIEANIEITREIDSEIVKCSEVETELAARESELMRTAYMLQFEIHGFKTVYARSMTSQKLLSEEVRSQQMKRDEILGRMNDEREKFMMSCLEFQKFLDKGRGDDVQAILKEREFLENESQLMERKNNALENSTSAFVEEILVDLRKSNFALEVEIRSGGMENENLMKDIDELKATLFAMLSSGSRERIC</sequence>
<name>A0AAV3PBD3_LITER</name>